<proteinExistence type="predicted"/>
<dbReference type="InParanoid" id="A0A3Q1I4U7"/>
<accession>A0A3Q1I4U7</accession>
<dbReference type="PANTHER" id="PTHR34034">
    <property type="entry name" value="PROTEIN FAM180A-RELATED"/>
    <property type="match status" value="1"/>
</dbReference>
<organism evidence="1 2">
    <name type="scientific">Anabas testudineus</name>
    <name type="common">Climbing perch</name>
    <name type="synonym">Anthias testudineus</name>
    <dbReference type="NCBI Taxonomy" id="64144"/>
    <lineage>
        <taxon>Eukaryota</taxon>
        <taxon>Metazoa</taxon>
        <taxon>Chordata</taxon>
        <taxon>Craniata</taxon>
        <taxon>Vertebrata</taxon>
        <taxon>Euteleostomi</taxon>
        <taxon>Actinopterygii</taxon>
        <taxon>Neopterygii</taxon>
        <taxon>Teleostei</taxon>
        <taxon>Neoteleostei</taxon>
        <taxon>Acanthomorphata</taxon>
        <taxon>Anabantaria</taxon>
        <taxon>Anabantiformes</taxon>
        <taxon>Anabantoidei</taxon>
        <taxon>Anabantidae</taxon>
        <taxon>Anabas</taxon>
    </lineage>
</organism>
<dbReference type="PANTHER" id="PTHR34034:SF2">
    <property type="entry name" value="PROTEIN FAM180A"/>
    <property type="match status" value="1"/>
</dbReference>
<dbReference type="OMA" id="NLMFEFL"/>
<reference evidence="1" key="2">
    <citation type="submission" date="2025-08" db="UniProtKB">
        <authorList>
            <consortium name="Ensembl"/>
        </authorList>
    </citation>
    <scope>IDENTIFICATION</scope>
</reference>
<evidence type="ECO:0000313" key="1">
    <source>
        <dbReference type="Ensembl" id="ENSATEP00000014639.1"/>
    </source>
</evidence>
<name>A0A3Q1I4U7_ANATE</name>
<evidence type="ECO:0008006" key="3">
    <source>
        <dbReference type="Google" id="ProtNLM"/>
    </source>
</evidence>
<dbReference type="Proteomes" id="UP000265040">
    <property type="component" value="Chromosome 6"/>
</dbReference>
<keyword evidence="2" id="KW-1185">Reference proteome</keyword>
<dbReference type="OrthoDB" id="8935082at2759"/>
<reference evidence="1" key="3">
    <citation type="submission" date="2025-09" db="UniProtKB">
        <authorList>
            <consortium name="Ensembl"/>
        </authorList>
    </citation>
    <scope>IDENTIFICATION</scope>
</reference>
<sequence length="161" mass="18358">KYFCQLCITANWPLVPFSKVEKCMVFSLTCLCLDSQKWARESGGKKDLLLGGVEINQDNNVLLLDQEIASMKLGQAFFSQINDNIPKSQRSMEQMVTTLEDQRRPLTQTQFETLVLSMVYSAHQAWRQEKREDQEAWGGVLLQLVNVTVHDLRGSPLFSST</sequence>
<dbReference type="Ensembl" id="ENSATET00000014871.2">
    <property type="protein sequence ID" value="ENSATEP00000014639.1"/>
    <property type="gene ID" value="ENSATEG00000010195.2"/>
</dbReference>
<reference evidence="1" key="1">
    <citation type="submission" date="2021-04" db="EMBL/GenBank/DDBJ databases">
        <authorList>
            <consortium name="Wellcome Sanger Institute Data Sharing"/>
        </authorList>
    </citation>
    <scope>NUCLEOTIDE SEQUENCE [LARGE SCALE GENOMIC DNA]</scope>
</reference>
<dbReference type="InterPro" id="IPR029170">
    <property type="entry name" value="FAM180"/>
</dbReference>
<dbReference type="AlphaFoldDB" id="A0A3Q1I4U7"/>
<protein>
    <recommendedName>
        <fullName evidence="3">Family with sequence similarity 180 member B</fullName>
    </recommendedName>
</protein>
<dbReference type="GeneTree" id="ENSGT00990000203778"/>
<evidence type="ECO:0000313" key="2">
    <source>
        <dbReference type="Proteomes" id="UP000265040"/>
    </source>
</evidence>
<dbReference type="Pfam" id="PF15173">
    <property type="entry name" value="FAM180"/>
    <property type="match status" value="1"/>
</dbReference>